<name>A0A4Q4ZKQ9_9ACTN</name>
<dbReference type="InterPro" id="IPR008319">
    <property type="entry name" value="GyrI-like_CCH_Lin2189-like"/>
</dbReference>
<accession>A0A4Q4ZKQ9</accession>
<dbReference type="InterPro" id="IPR011256">
    <property type="entry name" value="Reg_factor_effector_dom_sf"/>
</dbReference>
<keyword evidence="3" id="KW-1185">Reference proteome</keyword>
<reference evidence="2 3" key="1">
    <citation type="submission" date="2019-01" db="EMBL/GenBank/DDBJ databases">
        <title>Nocardioides guangzhouensis sp. nov., an actinobacterium isolated from soil.</title>
        <authorList>
            <person name="Fu Y."/>
            <person name="Cai Y."/>
            <person name="Lin Z."/>
            <person name="Chen P."/>
        </authorList>
    </citation>
    <scope>NUCLEOTIDE SEQUENCE [LARGE SCALE GENOMIC DNA]</scope>
    <source>
        <strain evidence="2 3">130</strain>
    </source>
</reference>
<dbReference type="AlphaFoldDB" id="A0A4Q4ZKQ9"/>
<dbReference type="Pfam" id="PF06445">
    <property type="entry name" value="GyrI-like"/>
    <property type="match status" value="1"/>
</dbReference>
<evidence type="ECO:0000313" key="3">
    <source>
        <dbReference type="Proteomes" id="UP000295198"/>
    </source>
</evidence>
<dbReference type="SUPFAM" id="SSF55136">
    <property type="entry name" value="Probable bacterial effector-binding domain"/>
    <property type="match status" value="1"/>
</dbReference>
<dbReference type="OrthoDB" id="4772335at2"/>
<sequence>MSSNGDDRIDRLYRATKTPQLVEVPPLAFLCLDGHGDPNTSLAYAAAVQALYSVSYAARFAVKKAGGPEFKVAPLEGLWWAEDMGTFVTGDKSAWDWRLMIRQPDAVTGELVERLADEVSVRKSMPAARKLRLVTFEEGTAAQVLHLGPYADEGPTIARLHAFITEQGYSFDLPGLRHHEIYLGDPRRSAPGKLRTIIRQPYGER</sequence>
<dbReference type="EMBL" id="SDKM01000002">
    <property type="protein sequence ID" value="RYP88638.1"/>
    <property type="molecule type" value="Genomic_DNA"/>
</dbReference>
<comment type="caution">
    <text evidence="2">The sequence shown here is derived from an EMBL/GenBank/DDBJ whole genome shotgun (WGS) entry which is preliminary data.</text>
</comment>
<dbReference type="InterPro" id="IPR029442">
    <property type="entry name" value="GyrI-like"/>
</dbReference>
<evidence type="ECO:0000259" key="1">
    <source>
        <dbReference type="Pfam" id="PF06445"/>
    </source>
</evidence>
<dbReference type="PIRSF" id="PIRSF031644">
    <property type="entry name" value="UCP031644"/>
    <property type="match status" value="1"/>
</dbReference>
<proteinExistence type="predicted"/>
<protein>
    <recommendedName>
        <fullName evidence="1">GyrI-like small molecule binding domain-containing protein</fullName>
    </recommendedName>
</protein>
<organism evidence="2 3">
    <name type="scientific">Nocardioides guangzhouensis</name>
    <dbReference type="NCBI Taxonomy" id="2497878"/>
    <lineage>
        <taxon>Bacteria</taxon>
        <taxon>Bacillati</taxon>
        <taxon>Actinomycetota</taxon>
        <taxon>Actinomycetes</taxon>
        <taxon>Propionibacteriales</taxon>
        <taxon>Nocardioidaceae</taxon>
        <taxon>Nocardioides</taxon>
    </lineage>
</organism>
<evidence type="ECO:0000313" key="2">
    <source>
        <dbReference type="EMBL" id="RYP88638.1"/>
    </source>
</evidence>
<gene>
    <name evidence="2" type="ORF">EKO23_01750</name>
</gene>
<dbReference type="Proteomes" id="UP000295198">
    <property type="component" value="Unassembled WGS sequence"/>
</dbReference>
<dbReference type="RefSeq" id="WP_134713456.1">
    <property type="nucleotide sequence ID" value="NZ_SDKM01000002.1"/>
</dbReference>
<dbReference type="Gene3D" id="3.20.80.10">
    <property type="entry name" value="Regulatory factor, effector binding domain"/>
    <property type="match status" value="1"/>
</dbReference>
<feature type="domain" description="GyrI-like small molecule binding" evidence="1">
    <location>
        <begin position="18"/>
        <end position="198"/>
    </location>
</feature>